<protein>
    <submittedName>
        <fullName evidence="1">Uncharacterized protein</fullName>
    </submittedName>
</protein>
<name>A0ACC0NTX9_RHOML</name>
<reference evidence="1" key="1">
    <citation type="submission" date="2022-02" db="EMBL/GenBank/DDBJ databases">
        <title>Plant Genome Project.</title>
        <authorList>
            <person name="Zhang R.-G."/>
        </authorList>
    </citation>
    <scope>NUCLEOTIDE SEQUENCE</scope>
    <source>
        <strain evidence="1">AT1</strain>
    </source>
</reference>
<gene>
    <name evidence="1" type="ORF">RHMOL_Rhmol05G0247500</name>
</gene>
<dbReference type="EMBL" id="CM046392">
    <property type="protein sequence ID" value="KAI8556371.1"/>
    <property type="molecule type" value="Genomic_DNA"/>
</dbReference>
<evidence type="ECO:0000313" key="1">
    <source>
        <dbReference type="EMBL" id="KAI8556371.1"/>
    </source>
</evidence>
<keyword evidence="2" id="KW-1185">Reference proteome</keyword>
<dbReference type="Proteomes" id="UP001062846">
    <property type="component" value="Chromosome 5"/>
</dbReference>
<evidence type="ECO:0000313" key="2">
    <source>
        <dbReference type="Proteomes" id="UP001062846"/>
    </source>
</evidence>
<proteinExistence type="predicted"/>
<sequence length="354" mass="38601">MADLEESSPLLGPQPDAPHHDKEKEPTKTATAPPPPPPPAVSVTIKQSPPPPPLPPKGAVGPTYGWTADGVPLGRGSAVGEPVRRAGWSSGLFDCLGRNDEFCSSDVEVCESQTISRYAACASSGHLSALILVSSIQLWIYLYSLQSPWHLAGLLGSVAPCVLYGSNVERLGSAPGTFSSHCLRYAGAYLIGNSLFGANVLAPWFSYPSRTAIRHTFNLEASYSSIFELTSSGWLVKFRVMPPYVFDFLKIAALMCLCHFIPVNPRAAAEALWMMRNVSRYATGQLISSVMRVRFARKLASFVVGFPSLGLRTSLESWLCSPQEVRPWAVMGSERLLPQHWQFSACSLYIWPDK</sequence>
<comment type="caution">
    <text evidence="1">The sequence shown here is derived from an EMBL/GenBank/DDBJ whole genome shotgun (WGS) entry which is preliminary data.</text>
</comment>
<organism evidence="1 2">
    <name type="scientific">Rhododendron molle</name>
    <name type="common">Chinese azalea</name>
    <name type="synonym">Azalea mollis</name>
    <dbReference type="NCBI Taxonomy" id="49168"/>
    <lineage>
        <taxon>Eukaryota</taxon>
        <taxon>Viridiplantae</taxon>
        <taxon>Streptophyta</taxon>
        <taxon>Embryophyta</taxon>
        <taxon>Tracheophyta</taxon>
        <taxon>Spermatophyta</taxon>
        <taxon>Magnoliopsida</taxon>
        <taxon>eudicotyledons</taxon>
        <taxon>Gunneridae</taxon>
        <taxon>Pentapetalae</taxon>
        <taxon>asterids</taxon>
        <taxon>Ericales</taxon>
        <taxon>Ericaceae</taxon>
        <taxon>Ericoideae</taxon>
        <taxon>Rhodoreae</taxon>
        <taxon>Rhododendron</taxon>
    </lineage>
</organism>
<accession>A0ACC0NTX9</accession>